<dbReference type="Gene3D" id="1.10.10.10">
    <property type="entry name" value="Winged helix-like DNA-binding domain superfamily/Winged helix DNA-binding domain"/>
    <property type="match status" value="1"/>
</dbReference>
<feature type="domain" description="HTH marR-type" evidence="2">
    <location>
        <begin position="12"/>
        <end position="148"/>
    </location>
</feature>
<evidence type="ECO:0000256" key="1">
    <source>
        <dbReference type="SAM" id="Coils"/>
    </source>
</evidence>
<dbReference type="PANTHER" id="PTHR33164">
    <property type="entry name" value="TRANSCRIPTIONAL REGULATOR, MARR FAMILY"/>
    <property type="match status" value="1"/>
</dbReference>
<protein>
    <submittedName>
        <fullName evidence="3">MarR family transcriptional regulator</fullName>
    </submittedName>
</protein>
<dbReference type="AlphaFoldDB" id="A0A939EDI4"/>
<accession>A0A939EDI4</accession>
<comment type="caution">
    <text evidence="3">The sequence shown here is derived from an EMBL/GenBank/DDBJ whole genome shotgun (WGS) entry which is preliminary data.</text>
</comment>
<dbReference type="InterPro" id="IPR009506">
    <property type="entry name" value="YjiS-like"/>
</dbReference>
<dbReference type="Pfam" id="PF06568">
    <property type="entry name" value="YjiS-like"/>
    <property type="match status" value="1"/>
</dbReference>
<dbReference type="InterPro" id="IPR036390">
    <property type="entry name" value="WH_DNA-bd_sf"/>
</dbReference>
<dbReference type="SMART" id="SM00347">
    <property type="entry name" value="HTH_MARR"/>
    <property type="match status" value="1"/>
</dbReference>
<dbReference type="InterPro" id="IPR036388">
    <property type="entry name" value="WH-like_DNA-bd_sf"/>
</dbReference>
<dbReference type="Proteomes" id="UP000664096">
    <property type="component" value="Unassembled WGS sequence"/>
</dbReference>
<evidence type="ECO:0000313" key="3">
    <source>
        <dbReference type="EMBL" id="MBN9671296.1"/>
    </source>
</evidence>
<proteinExistence type="predicted"/>
<dbReference type="InterPro" id="IPR000835">
    <property type="entry name" value="HTH_MarR-typ"/>
</dbReference>
<keyword evidence="1" id="KW-0175">Coiled coil</keyword>
<dbReference type="SUPFAM" id="SSF46785">
    <property type="entry name" value="Winged helix' DNA-binding domain"/>
    <property type="match status" value="1"/>
</dbReference>
<dbReference type="InterPro" id="IPR039422">
    <property type="entry name" value="MarR/SlyA-like"/>
</dbReference>
<dbReference type="GO" id="GO:0006950">
    <property type="term" value="P:response to stress"/>
    <property type="evidence" value="ECO:0007669"/>
    <property type="project" value="TreeGrafter"/>
</dbReference>
<feature type="coiled-coil region" evidence="1">
    <location>
        <begin position="132"/>
        <end position="159"/>
    </location>
</feature>
<evidence type="ECO:0000259" key="2">
    <source>
        <dbReference type="PROSITE" id="PS50995"/>
    </source>
</evidence>
<organism evidence="3 4">
    <name type="scientific">Roseibium aggregatum</name>
    <dbReference type="NCBI Taxonomy" id="187304"/>
    <lineage>
        <taxon>Bacteria</taxon>
        <taxon>Pseudomonadati</taxon>
        <taxon>Pseudomonadota</taxon>
        <taxon>Alphaproteobacteria</taxon>
        <taxon>Hyphomicrobiales</taxon>
        <taxon>Stappiaceae</taxon>
        <taxon>Roseibium</taxon>
    </lineage>
</organism>
<name>A0A939EDI4_9HYPH</name>
<gene>
    <name evidence="3" type="ORF">JF539_13195</name>
</gene>
<evidence type="ECO:0000313" key="4">
    <source>
        <dbReference type="Proteomes" id="UP000664096"/>
    </source>
</evidence>
<sequence length="161" mass="18049">MSEPSEIEVAALRDLIVEVRRTFRALAGLSDRMLEDCGLTASLRAVLEFLTEEGPSPVPKMAGAKAMTRQSMQALVDRLEKMGLVESLPNPEHKRSVLIALTDGGRDLFQAIHEEEGKLLRQISRDWSDGRLRETCRTLRAFQTRLNNLEGKTDAEELESN</sequence>
<dbReference type="Pfam" id="PF12802">
    <property type="entry name" value="MarR_2"/>
    <property type="match status" value="1"/>
</dbReference>
<dbReference type="PANTHER" id="PTHR33164:SF99">
    <property type="entry name" value="MARR FAMILY REGULATORY PROTEIN"/>
    <property type="match status" value="1"/>
</dbReference>
<dbReference type="RefSeq" id="WP_207141137.1">
    <property type="nucleotide sequence ID" value="NZ_JAEKJZ010000002.1"/>
</dbReference>
<dbReference type="PROSITE" id="PS50995">
    <property type="entry name" value="HTH_MARR_2"/>
    <property type="match status" value="1"/>
</dbReference>
<dbReference type="EMBL" id="JAEKJZ010000002">
    <property type="protein sequence ID" value="MBN9671296.1"/>
    <property type="molecule type" value="Genomic_DNA"/>
</dbReference>
<dbReference type="GO" id="GO:0003700">
    <property type="term" value="F:DNA-binding transcription factor activity"/>
    <property type="evidence" value="ECO:0007669"/>
    <property type="project" value="InterPro"/>
</dbReference>
<reference evidence="3" key="1">
    <citation type="submission" date="2020-12" db="EMBL/GenBank/DDBJ databases">
        <title>Oil enriched cultivation method for isolating marine PHA-producing bacteria.</title>
        <authorList>
            <person name="Zheng W."/>
            <person name="Yu S."/>
            <person name="Huang Y."/>
        </authorList>
    </citation>
    <scope>NUCLEOTIDE SEQUENCE</scope>
    <source>
        <strain evidence="3">SY-2-12</strain>
    </source>
</reference>